<feature type="compositionally biased region" description="Low complexity" evidence="2">
    <location>
        <begin position="234"/>
        <end position="244"/>
    </location>
</feature>
<dbReference type="PANTHER" id="PTHR12184">
    <property type="entry name" value="UBIQUINOL-CYTOCHROME C REDUCTASE COMPLEX ASSEMBLY FACTOR 1 FAMILY MEMBER"/>
    <property type="match status" value="1"/>
</dbReference>
<evidence type="ECO:0000259" key="3">
    <source>
        <dbReference type="Pfam" id="PF03981"/>
    </source>
</evidence>
<feature type="region of interest" description="Disordered" evidence="2">
    <location>
        <begin position="309"/>
        <end position="339"/>
    </location>
</feature>
<feature type="compositionally biased region" description="Low complexity" evidence="2">
    <location>
        <begin position="311"/>
        <end position="337"/>
    </location>
</feature>
<feature type="domain" description="Ubiquinol-cytochrome c chaperone" evidence="3">
    <location>
        <begin position="152"/>
        <end position="205"/>
    </location>
</feature>
<feature type="domain" description="Ubiquinol-cytochrome c chaperone" evidence="3">
    <location>
        <begin position="258"/>
        <end position="301"/>
    </location>
</feature>
<evidence type="ECO:0000256" key="1">
    <source>
        <dbReference type="ARBA" id="ARBA00006407"/>
    </source>
</evidence>
<feature type="compositionally biased region" description="Basic and acidic residues" evidence="2">
    <location>
        <begin position="246"/>
        <end position="256"/>
    </location>
</feature>
<keyword evidence="5" id="KW-1185">Reference proteome</keyword>
<comment type="caution">
    <text evidence="4">The sequence shown here is derived from an EMBL/GenBank/DDBJ whole genome shotgun (WGS) entry which is preliminary data.</text>
</comment>
<evidence type="ECO:0000313" key="4">
    <source>
        <dbReference type="EMBL" id="PPQ94506.1"/>
    </source>
</evidence>
<name>A0A409XUX7_PSICY</name>
<organism evidence="4 5">
    <name type="scientific">Psilocybe cyanescens</name>
    <dbReference type="NCBI Taxonomy" id="93625"/>
    <lineage>
        <taxon>Eukaryota</taxon>
        <taxon>Fungi</taxon>
        <taxon>Dikarya</taxon>
        <taxon>Basidiomycota</taxon>
        <taxon>Agaricomycotina</taxon>
        <taxon>Agaricomycetes</taxon>
        <taxon>Agaricomycetidae</taxon>
        <taxon>Agaricales</taxon>
        <taxon>Agaricineae</taxon>
        <taxon>Strophariaceae</taxon>
        <taxon>Psilocybe</taxon>
    </lineage>
</organism>
<dbReference type="GO" id="GO:0034551">
    <property type="term" value="P:mitochondrial respiratory chain complex III assembly"/>
    <property type="evidence" value="ECO:0007669"/>
    <property type="project" value="TreeGrafter"/>
</dbReference>
<feature type="region of interest" description="Disordered" evidence="2">
    <location>
        <begin position="230"/>
        <end position="256"/>
    </location>
</feature>
<dbReference type="OrthoDB" id="10253878at2759"/>
<feature type="compositionally biased region" description="Pro residues" evidence="2">
    <location>
        <begin position="52"/>
        <end position="74"/>
    </location>
</feature>
<evidence type="ECO:0000313" key="5">
    <source>
        <dbReference type="Proteomes" id="UP000283269"/>
    </source>
</evidence>
<dbReference type="STRING" id="93625.A0A409XUX7"/>
<proteinExistence type="inferred from homology"/>
<dbReference type="InterPro" id="IPR021150">
    <property type="entry name" value="Ubiq_cyt_c_chap"/>
</dbReference>
<accession>A0A409XUX7</accession>
<feature type="region of interest" description="Disordered" evidence="2">
    <location>
        <begin position="29"/>
        <end position="84"/>
    </location>
</feature>
<reference evidence="4 5" key="1">
    <citation type="journal article" date="2018" name="Evol. Lett.">
        <title>Horizontal gene cluster transfer increased hallucinogenic mushroom diversity.</title>
        <authorList>
            <person name="Reynolds H.T."/>
            <person name="Vijayakumar V."/>
            <person name="Gluck-Thaler E."/>
            <person name="Korotkin H.B."/>
            <person name="Matheny P.B."/>
            <person name="Slot J.C."/>
        </authorList>
    </citation>
    <scope>NUCLEOTIDE SEQUENCE [LARGE SCALE GENOMIC DNA]</scope>
    <source>
        <strain evidence="4 5">2631</strain>
    </source>
</reference>
<protein>
    <recommendedName>
        <fullName evidence="3">Ubiquinol-cytochrome c chaperone domain-containing protein</fullName>
    </recommendedName>
</protein>
<dbReference type="InterPro" id="IPR007129">
    <property type="entry name" value="Ubiqinol_cyt_c_chaperone_CPB3"/>
</dbReference>
<dbReference type="GO" id="GO:0005739">
    <property type="term" value="C:mitochondrion"/>
    <property type="evidence" value="ECO:0007669"/>
    <property type="project" value="TreeGrafter"/>
</dbReference>
<dbReference type="PANTHER" id="PTHR12184:SF1">
    <property type="entry name" value="UBIQUINOL-CYTOCHROME-C REDUCTASE COMPLEX ASSEMBLY FACTOR 1"/>
    <property type="match status" value="1"/>
</dbReference>
<dbReference type="Proteomes" id="UP000283269">
    <property type="component" value="Unassembled WGS sequence"/>
</dbReference>
<sequence>MVARSILLRHLRRHDYTLSSSTSRCIASAASRRTMSIKAEGDGRPTATTPTTPTPTPPKPTTPTTPASPSPQPPKKSWLTRQVESSPTSRKLFYALTNALGYGSTTQVAGRRALLLYRDVCAYSHSRFFFTQNAIHILVLIRILTSPPLLECFLPPTFQSWFTITNLHIWMLTVRLRALPPALGRAYQQALIDHFFLDVEDRVRTVLQPPAEKTPPYTFETAFYANPNAPAPAPNSNASTTTAAKEGTKKPRSRAPDRILKMQMKIFKEQWAGMGLSLDLGLVTSDMELAGAVWRNVLGARGAQGIVYNQPSSPSSPSSLSPSSPSSSSSASSTSTPKFRRSVNLVGGEVVNVAKIDLEKEEARDDGSGVHDFAPSEVDKYLGYPEVMLDVVGYVRRELNRLEGVSDEEIVKGDWRRLRFGGVKG</sequence>
<evidence type="ECO:0000256" key="2">
    <source>
        <dbReference type="SAM" id="MobiDB-lite"/>
    </source>
</evidence>
<dbReference type="AlphaFoldDB" id="A0A409XUX7"/>
<gene>
    <name evidence="4" type="ORF">CVT25_014160</name>
</gene>
<dbReference type="EMBL" id="NHYD01000325">
    <property type="protein sequence ID" value="PPQ94506.1"/>
    <property type="molecule type" value="Genomic_DNA"/>
</dbReference>
<comment type="similarity">
    <text evidence="1">Belongs to the CBP3 family.</text>
</comment>
<dbReference type="InParanoid" id="A0A409XUX7"/>
<dbReference type="Pfam" id="PF03981">
    <property type="entry name" value="Ubiq_cyt_C_chap"/>
    <property type="match status" value="2"/>
</dbReference>